<keyword evidence="3" id="KW-1185">Reference proteome</keyword>
<reference evidence="3" key="1">
    <citation type="submission" date="2016-10" db="EMBL/GenBank/DDBJ databases">
        <authorList>
            <person name="Varghese N."/>
            <person name="Submissions S."/>
        </authorList>
    </citation>
    <scope>NUCLEOTIDE SEQUENCE [LARGE SCALE GENOMIC DNA]</scope>
    <source>
        <strain evidence="3">CGMCC 1.6963</strain>
    </source>
</reference>
<dbReference type="STRING" id="587636.SAMN05216199_0588"/>
<dbReference type="RefSeq" id="WP_091763370.1">
    <property type="nucleotide sequence ID" value="NZ_FOHB01000017.1"/>
</dbReference>
<accession>A0A1H9XV25</accession>
<keyword evidence="1" id="KW-0812">Transmembrane</keyword>
<proteinExistence type="predicted"/>
<dbReference type="Proteomes" id="UP000199019">
    <property type="component" value="Unassembled WGS sequence"/>
</dbReference>
<dbReference type="OrthoDB" id="4297752at2"/>
<name>A0A1H9XV25_9MICO</name>
<dbReference type="SUPFAM" id="SSF55486">
    <property type="entry name" value="Metalloproteases ('zincins'), catalytic domain"/>
    <property type="match status" value="1"/>
</dbReference>
<sequence>MRAGGLWDALTFGAARRRRWMSRQLAELDRLDALGAHDPLGAHGLPTTTAYRAAPRTRATRSQRRLAWAVTAVLVGGGVLLWDDWWQMAGPIITGRPAEVRPVSDVPLGVRPTQASTSTDYAFMATRPGFSHDPVTFDPCKVIHIVVNTADAPTGADGLLREAVKEVSAASGLVFAIDGTTTEPPRKGRPSRDVARYGNGPSPVLVAWTNPDVIPDLAGNIAGIGGPIPDQHAISTSERWVTGIVYLDGPSMQRLLGHSSRGWAQGRAIVMHELAHVVGLTHVPARDELMNAKNDSGMLGFGPGDLEGLRLLGSGPCG</sequence>
<dbReference type="Gene3D" id="3.40.390.10">
    <property type="entry name" value="Collagenase (Catalytic Domain)"/>
    <property type="match status" value="1"/>
</dbReference>
<keyword evidence="1" id="KW-0472">Membrane</keyword>
<dbReference type="AlphaFoldDB" id="A0A1H9XV25"/>
<gene>
    <name evidence="2" type="ORF">SAMN05216199_0588</name>
</gene>
<keyword evidence="1" id="KW-1133">Transmembrane helix</keyword>
<feature type="transmembrane region" description="Helical" evidence="1">
    <location>
        <begin position="66"/>
        <end position="82"/>
    </location>
</feature>
<dbReference type="GO" id="GO:0008237">
    <property type="term" value="F:metallopeptidase activity"/>
    <property type="evidence" value="ECO:0007669"/>
    <property type="project" value="InterPro"/>
</dbReference>
<evidence type="ECO:0000313" key="2">
    <source>
        <dbReference type="EMBL" id="SES50032.1"/>
    </source>
</evidence>
<evidence type="ECO:0008006" key="4">
    <source>
        <dbReference type="Google" id="ProtNLM"/>
    </source>
</evidence>
<dbReference type="InterPro" id="IPR024079">
    <property type="entry name" value="MetalloPept_cat_dom_sf"/>
</dbReference>
<protein>
    <recommendedName>
        <fullName evidence="4">Peptidase M10 metallopeptidase domain-containing protein</fullName>
    </recommendedName>
</protein>
<evidence type="ECO:0000313" key="3">
    <source>
        <dbReference type="Proteomes" id="UP000199019"/>
    </source>
</evidence>
<dbReference type="EMBL" id="FOHB01000017">
    <property type="protein sequence ID" value="SES50032.1"/>
    <property type="molecule type" value="Genomic_DNA"/>
</dbReference>
<evidence type="ECO:0000256" key="1">
    <source>
        <dbReference type="SAM" id="Phobius"/>
    </source>
</evidence>
<organism evidence="2 3">
    <name type="scientific">Pedococcus cremeus</name>
    <dbReference type="NCBI Taxonomy" id="587636"/>
    <lineage>
        <taxon>Bacteria</taxon>
        <taxon>Bacillati</taxon>
        <taxon>Actinomycetota</taxon>
        <taxon>Actinomycetes</taxon>
        <taxon>Micrococcales</taxon>
        <taxon>Intrasporangiaceae</taxon>
        <taxon>Pedococcus</taxon>
    </lineage>
</organism>